<dbReference type="Gramene" id="ERN09093">
    <property type="protein sequence ID" value="ERN09093"/>
    <property type="gene ID" value="AMTR_s00014p00068560"/>
</dbReference>
<dbReference type="InterPro" id="IPR046848">
    <property type="entry name" value="E_motif"/>
</dbReference>
<dbReference type="AlphaFoldDB" id="W1PM03"/>
<dbReference type="HOGENOM" id="CLU_002706_40_1_1"/>
<gene>
    <name evidence="1" type="ORF">AMTR_s00014p00068560</name>
</gene>
<dbReference type="Gene3D" id="1.25.40.10">
    <property type="entry name" value="Tetratricopeptide repeat domain"/>
    <property type="match status" value="1"/>
</dbReference>
<evidence type="ECO:0008006" key="3">
    <source>
        <dbReference type="Google" id="ProtNLM"/>
    </source>
</evidence>
<sequence>MKEEYGVVPGPEHYACVVDMLGRRGRLKEAMKVAESMPFEAGALVWEALFGACRVDGDMVIGQRAAERLAVLEPKWVLPYLVMAQVRAMNCRWERVACVRNAMQEKRVKKVTGCSWIGIREKVIVKKKLSTGSFFLLSLQALSSYSLCK</sequence>
<organism evidence="1 2">
    <name type="scientific">Amborella trichopoda</name>
    <dbReference type="NCBI Taxonomy" id="13333"/>
    <lineage>
        <taxon>Eukaryota</taxon>
        <taxon>Viridiplantae</taxon>
        <taxon>Streptophyta</taxon>
        <taxon>Embryophyta</taxon>
        <taxon>Tracheophyta</taxon>
        <taxon>Spermatophyta</taxon>
        <taxon>Magnoliopsida</taxon>
        <taxon>Amborellales</taxon>
        <taxon>Amborellaceae</taxon>
        <taxon>Amborella</taxon>
    </lineage>
</organism>
<accession>W1PM03</accession>
<protein>
    <recommendedName>
        <fullName evidence="3">Pentacotripeptide-repeat region of PRORP domain-containing protein</fullName>
    </recommendedName>
</protein>
<dbReference type="GO" id="GO:0003723">
    <property type="term" value="F:RNA binding"/>
    <property type="evidence" value="ECO:0007669"/>
    <property type="project" value="InterPro"/>
</dbReference>
<evidence type="ECO:0000313" key="1">
    <source>
        <dbReference type="EMBL" id="ERN09093.1"/>
    </source>
</evidence>
<dbReference type="OMA" id="WIGIREK"/>
<reference evidence="2" key="1">
    <citation type="journal article" date="2013" name="Science">
        <title>The Amborella genome and the evolution of flowering plants.</title>
        <authorList>
            <consortium name="Amborella Genome Project"/>
        </authorList>
    </citation>
    <scope>NUCLEOTIDE SEQUENCE [LARGE SCALE GENOMIC DNA]</scope>
</reference>
<dbReference type="InterPro" id="IPR046960">
    <property type="entry name" value="PPR_At4g14850-like_plant"/>
</dbReference>
<dbReference type="InterPro" id="IPR011990">
    <property type="entry name" value="TPR-like_helical_dom_sf"/>
</dbReference>
<evidence type="ECO:0000313" key="2">
    <source>
        <dbReference type="Proteomes" id="UP000017836"/>
    </source>
</evidence>
<dbReference type="EMBL" id="KI393051">
    <property type="protein sequence ID" value="ERN09093.1"/>
    <property type="molecule type" value="Genomic_DNA"/>
</dbReference>
<dbReference type="eggNOG" id="KOG4197">
    <property type="taxonomic scope" value="Eukaryota"/>
</dbReference>
<proteinExistence type="predicted"/>
<name>W1PM03_AMBTC</name>
<keyword evidence="2" id="KW-1185">Reference proteome</keyword>
<dbReference type="Proteomes" id="UP000017836">
    <property type="component" value="Unassembled WGS sequence"/>
</dbReference>
<dbReference type="GO" id="GO:0009451">
    <property type="term" value="P:RNA modification"/>
    <property type="evidence" value="ECO:0007669"/>
    <property type="project" value="InterPro"/>
</dbReference>
<dbReference type="Pfam" id="PF20431">
    <property type="entry name" value="E_motif"/>
    <property type="match status" value="1"/>
</dbReference>
<dbReference type="PANTHER" id="PTHR47926:SF479">
    <property type="entry name" value="PENTACOTRIPEPTIDE-REPEAT REGION OF PRORP DOMAIN-CONTAINING PROTEIN"/>
    <property type="match status" value="1"/>
</dbReference>
<dbReference type="PANTHER" id="PTHR47926">
    <property type="entry name" value="PENTATRICOPEPTIDE REPEAT-CONTAINING PROTEIN"/>
    <property type="match status" value="1"/>
</dbReference>